<protein>
    <submittedName>
        <fullName evidence="8">MFS transporter</fullName>
    </submittedName>
</protein>
<dbReference type="PANTHER" id="PTHR43129">
    <property type="entry name" value="FOSMIDOMYCIN RESISTANCE PROTEIN"/>
    <property type="match status" value="1"/>
</dbReference>
<feature type="transmembrane region" description="Helical" evidence="6">
    <location>
        <begin position="273"/>
        <end position="292"/>
    </location>
</feature>
<accession>A0A6N9H8C0</accession>
<proteinExistence type="predicted"/>
<feature type="transmembrane region" description="Helical" evidence="6">
    <location>
        <begin position="365"/>
        <end position="384"/>
    </location>
</feature>
<evidence type="ECO:0000313" key="8">
    <source>
        <dbReference type="EMBL" id="MYM20155.1"/>
    </source>
</evidence>
<feature type="transmembrane region" description="Helical" evidence="6">
    <location>
        <begin position="108"/>
        <end position="125"/>
    </location>
</feature>
<feature type="transmembrane region" description="Helical" evidence="6">
    <location>
        <begin position="432"/>
        <end position="449"/>
    </location>
</feature>
<feature type="transmembrane region" description="Helical" evidence="6">
    <location>
        <begin position="80"/>
        <end position="102"/>
    </location>
</feature>
<organism evidence="8 9">
    <name type="scientific">Brevibacterium rongguiense</name>
    <dbReference type="NCBI Taxonomy" id="2695267"/>
    <lineage>
        <taxon>Bacteria</taxon>
        <taxon>Bacillati</taxon>
        <taxon>Actinomycetota</taxon>
        <taxon>Actinomycetes</taxon>
        <taxon>Micrococcales</taxon>
        <taxon>Brevibacteriaceae</taxon>
        <taxon>Brevibacterium</taxon>
    </lineage>
</organism>
<dbReference type="SUPFAM" id="SSF103473">
    <property type="entry name" value="MFS general substrate transporter"/>
    <property type="match status" value="1"/>
</dbReference>
<keyword evidence="4 6" id="KW-0472">Membrane</keyword>
<feature type="transmembrane region" description="Helical" evidence="6">
    <location>
        <begin position="396"/>
        <end position="420"/>
    </location>
</feature>
<evidence type="ECO:0000256" key="4">
    <source>
        <dbReference type="ARBA" id="ARBA00023136"/>
    </source>
</evidence>
<comment type="caution">
    <text evidence="8">The sequence shown here is derived from an EMBL/GenBank/DDBJ whole genome shotgun (WGS) entry which is preliminary data.</text>
</comment>
<feature type="compositionally biased region" description="Pro residues" evidence="5">
    <location>
        <begin position="249"/>
        <end position="259"/>
    </location>
</feature>
<dbReference type="GO" id="GO:0005886">
    <property type="term" value="C:plasma membrane"/>
    <property type="evidence" value="ECO:0007669"/>
    <property type="project" value="UniProtKB-SubCell"/>
</dbReference>
<dbReference type="InterPro" id="IPR011701">
    <property type="entry name" value="MFS"/>
</dbReference>
<dbReference type="CDD" id="cd17478">
    <property type="entry name" value="MFS_FsR"/>
    <property type="match status" value="1"/>
</dbReference>
<dbReference type="EMBL" id="WWEQ01000038">
    <property type="protein sequence ID" value="MYM20155.1"/>
    <property type="molecule type" value="Genomic_DNA"/>
</dbReference>
<dbReference type="InterPro" id="IPR020846">
    <property type="entry name" value="MFS_dom"/>
</dbReference>
<comment type="subcellular location">
    <subcellularLocation>
        <location evidence="1">Cell membrane</location>
        <topology evidence="1">Multi-pass membrane protein</topology>
    </subcellularLocation>
</comment>
<evidence type="ECO:0000256" key="6">
    <source>
        <dbReference type="SAM" id="Phobius"/>
    </source>
</evidence>
<keyword evidence="9" id="KW-1185">Reference proteome</keyword>
<dbReference type="InterPro" id="IPR036259">
    <property type="entry name" value="MFS_trans_sf"/>
</dbReference>
<evidence type="ECO:0000256" key="3">
    <source>
        <dbReference type="ARBA" id="ARBA00022989"/>
    </source>
</evidence>
<feature type="transmembrane region" description="Helical" evidence="6">
    <location>
        <begin position="341"/>
        <end position="359"/>
    </location>
</feature>
<evidence type="ECO:0000313" key="9">
    <source>
        <dbReference type="Proteomes" id="UP000469215"/>
    </source>
</evidence>
<feature type="transmembrane region" description="Helical" evidence="6">
    <location>
        <begin position="146"/>
        <end position="166"/>
    </location>
</feature>
<dbReference type="GO" id="GO:0022857">
    <property type="term" value="F:transmembrane transporter activity"/>
    <property type="evidence" value="ECO:0007669"/>
    <property type="project" value="InterPro"/>
</dbReference>
<feature type="region of interest" description="Disordered" evidence="5">
    <location>
        <begin position="199"/>
        <end position="262"/>
    </location>
</feature>
<dbReference type="AlphaFoldDB" id="A0A6N9H8C0"/>
<dbReference type="Proteomes" id="UP000469215">
    <property type="component" value="Unassembled WGS sequence"/>
</dbReference>
<reference evidence="8 9" key="1">
    <citation type="submission" date="2020-01" db="EMBL/GenBank/DDBJ databases">
        <authorList>
            <person name="Deng T."/>
        </authorList>
    </citation>
    <scope>NUCLEOTIDE SEQUENCE [LARGE SCALE GENOMIC DNA]</scope>
    <source>
        <strain evidence="8 9">5221</strain>
    </source>
</reference>
<dbReference type="Pfam" id="PF07690">
    <property type="entry name" value="MFS_1"/>
    <property type="match status" value="1"/>
</dbReference>
<feature type="transmembrane region" description="Helical" evidence="6">
    <location>
        <begin position="172"/>
        <end position="190"/>
    </location>
</feature>
<feature type="transmembrane region" description="Helical" evidence="6">
    <location>
        <begin position="312"/>
        <end position="334"/>
    </location>
</feature>
<feature type="domain" description="Major facilitator superfamily (MFS) profile" evidence="7">
    <location>
        <begin position="19"/>
        <end position="454"/>
    </location>
</feature>
<evidence type="ECO:0000259" key="7">
    <source>
        <dbReference type="PROSITE" id="PS50850"/>
    </source>
</evidence>
<evidence type="ECO:0000256" key="1">
    <source>
        <dbReference type="ARBA" id="ARBA00004651"/>
    </source>
</evidence>
<name>A0A6N9H8C0_9MICO</name>
<evidence type="ECO:0000256" key="5">
    <source>
        <dbReference type="SAM" id="MobiDB-lite"/>
    </source>
</evidence>
<dbReference type="Gene3D" id="1.20.1250.20">
    <property type="entry name" value="MFS general substrate transporter like domains"/>
    <property type="match status" value="2"/>
</dbReference>
<keyword evidence="2 6" id="KW-0812">Transmembrane</keyword>
<evidence type="ECO:0000256" key="2">
    <source>
        <dbReference type="ARBA" id="ARBA00022692"/>
    </source>
</evidence>
<feature type="compositionally biased region" description="Low complexity" evidence="5">
    <location>
        <begin position="199"/>
        <end position="241"/>
    </location>
</feature>
<dbReference type="RefSeq" id="WP_160953578.1">
    <property type="nucleotide sequence ID" value="NZ_WWEQ01000038.1"/>
</dbReference>
<dbReference type="PANTHER" id="PTHR43129:SF1">
    <property type="entry name" value="FOSMIDOMYCIN RESISTANCE PROTEIN"/>
    <property type="match status" value="1"/>
</dbReference>
<gene>
    <name evidence="8" type="ORF">GSY69_09285</name>
</gene>
<dbReference type="PROSITE" id="PS50850">
    <property type="entry name" value="MFS"/>
    <property type="match status" value="1"/>
</dbReference>
<sequence>MAREPRRPRLRSTARQPGRYWTIVSTHTMNDFQAGAVAAMLPYFVSEQHYTYAAAAGLTTASTALSAVSQPVFGGLSDRFGLRWFTLVGMLVAALGVALTGWTAGNYWVTWALIAIAGLGAAAFHPPASVAAKLTGGSPNRAMSTFATGGNLGMAIAPVGVGLTVGLLGLRATPLLLLPTFAIALLYLRVERRSRAAEASATARPSGASGAGPGATAPAGEPEPADPGAGEGSAPLRATLEPEPEPEPEPAPGPAPAPGPTGGSTAIGLPVDLWRPFAVLLCAISLWSLSYIGTRSFIALRAIEVYGVDDNAGTLLLGVYSAAGALGTFCGGFLADRFGRLRVLPVGYLSSAALTLLFLVMPTFLLAVVVAGALGFCLFMPFSLHTTLSHTYLPRHLATASGATLGMSMTVGGLFTPVFGAIADRSSEPVNFWGFAGALVAGAGVLLTLRERRA</sequence>
<keyword evidence="3 6" id="KW-1133">Transmembrane helix</keyword>